<reference evidence="2" key="1">
    <citation type="journal article" date="2014" name="Front. Microbiol.">
        <title>High frequency of phylogenetically diverse reductive dehalogenase-homologous genes in deep subseafloor sedimentary metagenomes.</title>
        <authorList>
            <person name="Kawai M."/>
            <person name="Futagami T."/>
            <person name="Toyoda A."/>
            <person name="Takaki Y."/>
            <person name="Nishi S."/>
            <person name="Hori S."/>
            <person name="Arai W."/>
            <person name="Tsubouchi T."/>
            <person name="Morono Y."/>
            <person name="Uchiyama I."/>
            <person name="Ito T."/>
            <person name="Fujiyama A."/>
            <person name="Inagaki F."/>
            <person name="Takami H."/>
        </authorList>
    </citation>
    <scope>NUCLEOTIDE SEQUENCE</scope>
    <source>
        <strain evidence="2">Expedition CK06-06</strain>
    </source>
</reference>
<sequence>KFMAKAIRGHWGIENSLHWSLDVSFGEDDSRVRKGHGAENLSRLRRITLNLLKKEKTVKVGIKGKRLKAGWDEKYL</sequence>
<dbReference type="NCBIfam" id="NF033564">
    <property type="entry name" value="transpos_ISAs1"/>
    <property type="match status" value="1"/>
</dbReference>
<proteinExistence type="predicted"/>
<dbReference type="AlphaFoldDB" id="X0Y028"/>
<feature type="domain" description="Transposase IS4-like" evidence="1">
    <location>
        <begin position="4"/>
        <end position="51"/>
    </location>
</feature>
<dbReference type="InterPro" id="IPR051698">
    <property type="entry name" value="Transposase_11-like"/>
</dbReference>
<dbReference type="EMBL" id="BARS01058925">
    <property type="protein sequence ID" value="GAG42158.1"/>
    <property type="molecule type" value="Genomic_DNA"/>
</dbReference>
<evidence type="ECO:0000313" key="2">
    <source>
        <dbReference type="EMBL" id="GAG42158.1"/>
    </source>
</evidence>
<organism evidence="2">
    <name type="scientific">marine sediment metagenome</name>
    <dbReference type="NCBI Taxonomy" id="412755"/>
    <lineage>
        <taxon>unclassified sequences</taxon>
        <taxon>metagenomes</taxon>
        <taxon>ecological metagenomes</taxon>
    </lineage>
</organism>
<evidence type="ECO:0000259" key="1">
    <source>
        <dbReference type="Pfam" id="PF01609"/>
    </source>
</evidence>
<dbReference type="GO" id="GO:0003677">
    <property type="term" value="F:DNA binding"/>
    <property type="evidence" value="ECO:0007669"/>
    <property type="project" value="InterPro"/>
</dbReference>
<feature type="non-terminal residue" evidence="2">
    <location>
        <position position="1"/>
    </location>
</feature>
<comment type="caution">
    <text evidence="2">The sequence shown here is derived from an EMBL/GenBank/DDBJ whole genome shotgun (WGS) entry which is preliminary data.</text>
</comment>
<feature type="non-terminal residue" evidence="2">
    <location>
        <position position="76"/>
    </location>
</feature>
<protein>
    <recommendedName>
        <fullName evidence="1">Transposase IS4-like domain-containing protein</fullName>
    </recommendedName>
</protein>
<dbReference type="Pfam" id="PF01609">
    <property type="entry name" value="DDE_Tnp_1"/>
    <property type="match status" value="1"/>
</dbReference>
<dbReference type="InterPro" id="IPR047647">
    <property type="entry name" value="ISAs1_transpos"/>
</dbReference>
<gene>
    <name evidence="2" type="ORF">S01H1_85659</name>
</gene>
<accession>X0Y028</accession>
<dbReference type="GO" id="GO:0006313">
    <property type="term" value="P:DNA transposition"/>
    <property type="evidence" value="ECO:0007669"/>
    <property type="project" value="InterPro"/>
</dbReference>
<dbReference type="PANTHER" id="PTHR30298:SF0">
    <property type="entry name" value="PROTEIN YBFL-RELATED"/>
    <property type="match status" value="1"/>
</dbReference>
<name>X0Y028_9ZZZZ</name>
<dbReference type="PANTHER" id="PTHR30298">
    <property type="entry name" value="H REPEAT-ASSOCIATED PREDICTED TRANSPOSASE"/>
    <property type="match status" value="1"/>
</dbReference>
<dbReference type="InterPro" id="IPR002559">
    <property type="entry name" value="Transposase_11"/>
</dbReference>
<dbReference type="GO" id="GO:0004803">
    <property type="term" value="F:transposase activity"/>
    <property type="evidence" value="ECO:0007669"/>
    <property type="project" value="InterPro"/>
</dbReference>